<evidence type="ECO:0000313" key="11">
    <source>
        <dbReference type="EMBL" id="SHJ10731.1"/>
    </source>
</evidence>
<name>A0A1M6GLC3_MALRU</name>
<evidence type="ECO:0000256" key="5">
    <source>
        <dbReference type="ARBA" id="ARBA00022573"/>
    </source>
</evidence>
<evidence type="ECO:0000256" key="7">
    <source>
        <dbReference type="ARBA" id="ARBA00022679"/>
    </source>
</evidence>
<keyword evidence="7 10" id="KW-0808">Transferase</keyword>
<dbReference type="AlphaFoldDB" id="A0A1M6GLC3"/>
<dbReference type="STRING" id="1122189.SAMN02745165_01591"/>
<comment type="catalytic activity">
    <reaction evidence="9 10">
        <text>5,6-dimethylbenzimidazole + nicotinate beta-D-ribonucleotide = alpha-ribazole 5'-phosphate + nicotinate + H(+)</text>
        <dbReference type="Rhea" id="RHEA:11196"/>
        <dbReference type="ChEBI" id="CHEBI:15378"/>
        <dbReference type="ChEBI" id="CHEBI:15890"/>
        <dbReference type="ChEBI" id="CHEBI:32544"/>
        <dbReference type="ChEBI" id="CHEBI:57502"/>
        <dbReference type="ChEBI" id="CHEBI:57918"/>
        <dbReference type="EC" id="2.4.2.21"/>
    </reaction>
</comment>
<dbReference type="PANTHER" id="PTHR43463">
    <property type="entry name" value="NICOTINATE-NUCLEOTIDE--DIMETHYLBENZIMIDAZOLE PHOSPHORIBOSYLTRANSFERASE"/>
    <property type="match status" value="1"/>
</dbReference>
<dbReference type="Gene3D" id="1.10.1610.10">
    <property type="match status" value="1"/>
</dbReference>
<dbReference type="Gene3D" id="3.40.50.10210">
    <property type="match status" value="1"/>
</dbReference>
<evidence type="ECO:0000256" key="4">
    <source>
        <dbReference type="ARBA" id="ARBA00015486"/>
    </source>
</evidence>
<dbReference type="InterPro" id="IPR023195">
    <property type="entry name" value="Nict_dMeBzImd_PRibTrfase_N"/>
</dbReference>
<sequence>MSQIELQHIIEQIKPVSEEKLAAAQARFDSQAKPVGSLGRLEEFGSRFVAITGKDKVAGKRVYTFAGDHGVTAEGVSAFPQEVTPQMVFNFVDGGASINALARHAGAEVLVVDMGVATDFEDMDGLIKRKIAKGTANFAEGPAMTQEQAIQALLTGVEMARQAKADGIDLVGTGDMGIGNTTPSAAIAACICRLPVEQVTHRGTGIDDEGLARKILAISKGLEVNQPNPQDAVDVLAKVGGFEIGGIAGLILGCAAEGIPVVVDGFISTAGALIASELHPNVRDYIFAAHKSVEIGHHHMLHKIGQQPMLDLGLRLGEGTGGAVAMTLIEAGLQVLRDVLTFDQAGVSEGADQ</sequence>
<dbReference type="EMBL" id="FQZT01000004">
    <property type="protein sequence ID" value="SHJ10731.1"/>
    <property type="molecule type" value="Genomic_DNA"/>
</dbReference>
<evidence type="ECO:0000256" key="6">
    <source>
        <dbReference type="ARBA" id="ARBA00022676"/>
    </source>
</evidence>
<dbReference type="InterPro" id="IPR017846">
    <property type="entry name" value="Nict_dMeBzImd_PRibTrfase_bact"/>
</dbReference>
<dbReference type="Pfam" id="PF02277">
    <property type="entry name" value="DBI_PRT"/>
    <property type="match status" value="1"/>
</dbReference>
<dbReference type="NCBIfam" id="NF000996">
    <property type="entry name" value="PRK00105.1"/>
    <property type="match status" value="1"/>
</dbReference>
<dbReference type="PANTHER" id="PTHR43463:SF1">
    <property type="entry name" value="NICOTINATE-NUCLEOTIDE--DIMETHYLBENZIMIDAZOLE PHOSPHORIBOSYLTRANSFERASE"/>
    <property type="match status" value="1"/>
</dbReference>
<comment type="similarity">
    <text evidence="2 10">Belongs to the CobT family.</text>
</comment>
<dbReference type="NCBIfam" id="TIGR03160">
    <property type="entry name" value="cobT_DBIPRT"/>
    <property type="match status" value="1"/>
</dbReference>
<dbReference type="EC" id="2.4.2.21" evidence="3 10"/>
<dbReference type="FunFam" id="3.40.50.10210:FF:000001">
    <property type="entry name" value="Nicotinate-nucleotide--dimethylbenzimidazole phosphoribosyltransferase"/>
    <property type="match status" value="1"/>
</dbReference>
<dbReference type="InterPro" id="IPR036087">
    <property type="entry name" value="Nict_dMeBzImd_PRibTrfase_sf"/>
</dbReference>
<accession>A0A1M6GLC3</accession>
<dbReference type="GO" id="GO:0008939">
    <property type="term" value="F:nicotinate-nucleotide-dimethylbenzimidazole phosphoribosyltransferase activity"/>
    <property type="evidence" value="ECO:0007669"/>
    <property type="project" value="UniProtKB-UniRule"/>
</dbReference>
<dbReference type="GO" id="GO:0009236">
    <property type="term" value="P:cobalamin biosynthetic process"/>
    <property type="evidence" value="ECO:0007669"/>
    <property type="project" value="UniProtKB-UniRule"/>
</dbReference>
<reference evidence="11 12" key="1">
    <citation type="submission" date="2016-11" db="EMBL/GenBank/DDBJ databases">
        <authorList>
            <person name="Jaros S."/>
            <person name="Januszkiewicz K."/>
            <person name="Wedrychowicz H."/>
        </authorList>
    </citation>
    <scope>NUCLEOTIDE SEQUENCE [LARGE SCALE GENOMIC DNA]</scope>
    <source>
        <strain evidence="11 12">DSM 5091</strain>
    </source>
</reference>
<comment type="pathway">
    <text evidence="1 10">Nucleoside biosynthesis; alpha-ribazole biosynthesis; alpha-ribazole from 5,6-dimethylbenzimidazole: step 1/2.</text>
</comment>
<evidence type="ECO:0000256" key="3">
    <source>
        <dbReference type="ARBA" id="ARBA00011991"/>
    </source>
</evidence>
<dbReference type="CDD" id="cd02439">
    <property type="entry name" value="DMB-PRT_CobT"/>
    <property type="match status" value="1"/>
</dbReference>
<dbReference type="HAMAP" id="MF_00230">
    <property type="entry name" value="CobT"/>
    <property type="match status" value="1"/>
</dbReference>
<organism evidence="11 12">
    <name type="scientific">Malonomonas rubra DSM 5091</name>
    <dbReference type="NCBI Taxonomy" id="1122189"/>
    <lineage>
        <taxon>Bacteria</taxon>
        <taxon>Pseudomonadati</taxon>
        <taxon>Thermodesulfobacteriota</taxon>
        <taxon>Desulfuromonadia</taxon>
        <taxon>Desulfuromonadales</taxon>
        <taxon>Geopsychrobacteraceae</taxon>
        <taxon>Malonomonas</taxon>
    </lineage>
</organism>
<proteinExistence type="inferred from homology"/>
<keyword evidence="6 10" id="KW-0328">Glycosyltransferase</keyword>
<evidence type="ECO:0000313" key="12">
    <source>
        <dbReference type="Proteomes" id="UP000184171"/>
    </source>
</evidence>
<dbReference type="RefSeq" id="WP_072907587.1">
    <property type="nucleotide sequence ID" value="NZ_FQZT01000004.1"/>
</dbReference>
<dbReference type="OrthoDB" id="9781491at2"/>
<evidence type="ECO:0000256" key="8">
    <source>
        <dbReference type="ARBA" id="ARBA00030686"/>
    </source>
</evidence>
<gene>
    <name evidence="10" type="primary">cobT</name>
    <name evidence="11" type="ORF">SAMN02745165_01591</name>
</gene>
<dbReference type="InterPro" id="IPR003200">
    <property type="entry name" value="Nict_dMeBzImd_PRibTrfase"/>
</dbReference>
<evidence type="ECO:0000256" key="10">
    <source>
        <dbReference type="HAMAP-Rule" id="MF_00230"/>
    </source>
</evidence>
<protein>
    <recommendedName>
        <fullName evidence="4 10">Nicotinate-nucleotide--dimethylbenzimidazole phosphoribosyltransferase</fullName>
        <shortName evidence="10">NN:DBI PRT</shortName>
        <ecNumber evidence="3 10">2.4.2.21</ecNumber>
    </recommendedName>
    <alternativeName>
        <fullName evidence="8 10">N(1)-alpha-phosphoribosyltransferase</fullName>
    </alternativeName>
</protein>
<feature type="active site" description="Proton acceptor" evidence="10">
    <location>
        <position position="318"/>
    </location>
</feature>
<dbReference type="UniPathway" id="UPA00061">
    <property type="reaction ID" value="UER00516"/>
</dbReference>
<dbReference type="Proteomes" id="UP000184171">
    <property type="component" value="Unassembled WGS sequence"/>
</dbReference>
<keyword evidence="5 10" id="KW-0169">Cobalamin biosynthesis</keyword>
<keyword evidence="12" id="KW-1185">Reference proteome</keyword>
<evidence type="ECO:0000256" key="1">
    <source>
        <dbReference type="ARBA" id="ARBA00005049"/>
    </source>
</evidence>
<dbReference type="SUPFAM" id="SSF52733">
    <property type="entry name" value="Nicotinate mononucleotide:5,6-dimethylbenzimidazole phosphoribosyltransferase (CobT)"/>
    <property type="match status" value="1"/>
</dbReference>
<evidence type="ECO:0000256" key="9">
    <source>
        <dbReference type="ARBA" id="ARBA00047340"/>
    </source>
</evidence>
<evidence type="ECO:0000256" key="2">
    <source>
        <dbReference type="ARBA" id="ARBA00007110"/>
    </source>
</evidence>
<comment type="function">
    <text evidence="10">Catalyzes the synthesis of alpha-ribazole-5'-phosphate from nicotinate mononucleotide (NAMN) and 5,6-dimethylbenzimidazole (DMB).</text>
</comment>